<dbReference type="InterPro" id="IPR001138">
    <property type="entry name" value="Zn2Cys6_DnaBD"/>
</dbReference>
<dbReference type="GO" id="GO:0000981">
    <property type="term" value="F:DNA-binding transcription factor activity, RNA polymerase II-specific"/>
    <property type="evidence" value="ECO:0007669"/>
    <property type="project" value="InterPro"/>
</dbReference>
<dbReference type="Gene3D" id="4.10.240.10">
    <property type="entry name" value="Zn(2)-C6 fungal-type DNA-binding domain"/>
    <property type="match status" value="1"/>
</dbReference>
<dbReference type="SUPFAM" id="SSF57701">
    <property type="entry name" value="Zn2/Cys6 DNA-binding domain"/>
    <property type="match status" value="1"/>
</dbReference>
<keyword evidence="2" id="KW-0539">Nucleus</keyword>
<dbReference type="PANTHER" id="PTHR37534:SF46">
    <property type="entry name" value="ZN(II)2CYS6 TRANSCRIPTION FACTOR (EUROFUNG)"/>
    <property type="match status" value="1"/>
</dbReference>
<dbReference type="SMART" id="SM00066">
    <property type="entry name" value="GAL4"/>
    <property type="match status" value="1"/>
</dbReference>
<dbReference type="PANTHER" id="PTHR37534">
    <property type="entry name" value="TRANSCRIPTIONAL ACTIVATOR PROTEIN UGA3"/>
    <property type="match status" value="1"/>
</dbReference>
<dbReference type="GO" id="GO:0005634">
    <property type="term" value="C:nucleus"/>
    <property type="evidence" value="ECO:0007669"/>
    <property type="project" value="UniProtKB-SubCell"/>
</dbReference>
<dbReference type="InterPro" id="IPR036864">
    <property type="entry name" value="Zn2-C6_fun-type_DNA-bd_sf"/>
</dbReference>
<evidence type="ECO:0000313" key="6">
    <source>
        <dbReference type="Proteomes" id="UP001175261"/>
    </source>
</evidence>
<feature type="domain" description="Zn(2)-C6 fungal-type" evidence="4">
    <location>
        <begin position="6"/>
        <end position="36"/>
    </location>
</feature>
<comment type="subcellular location">
    <subcellularLocation>
        <location evidence="1">Nucleus</location>
    </subcellularLocation>
</comment>
<evidence type="ECO:0000256" key="2">
    <source>
        <dbReference type="ARBA" id="ARBA00023242"/>
    </source>
</evidence>
<dbReference type="Pfam" id="PF00172">
    <property type="entry name" value="Zn_clus"/>
    <property type="match status" value="1"/>
</dbReference>
<keyword evidence="6" id="KW-1185">Reference proteome</keyword>
<sequence>MHPTPGCLPCKARKKKCDNVNPICSGCTRNYLVCVWPTEAQGRPRGTRGVPSSAMTMFSVNPQAPSQKPAEGKDKTKLTRRRRELHPAESVPVALGPLSMTGPLRPQSRYLLHHYMHSTGKKASAHVGSYTPFTDTLMPVADTSAMLLESILAFSCFHLAAHRSAISPITSLEQQGLALKSVKHGIIRYSLGDKDFGIPLFLSMLMLTCIENANGGQTGSALQHLGALRKIAPDVLARIDDAPSGSKSAISFGRELYAYCLTTACICDPAAPDDLALIDEAAKVFSDISASGFTGALFGCADALFCLIPQIVILLNQSRRLGVVESGHNTERGGNVSPLDDDDKRSSLRSQIAILLTRVSLWEPDNRVPDITFQHSGRTLQLALMAMLVEAAHWANSAVHKSGGRFNYTTPGTPCLNTQLGALVHEGVALLEKLPPSKAQIATTMCWSIVVLGSYATLAEDRSTFREYLLTMETSFGFNNMARSRLALEYIWAHVTNFEQDRPMSIADAMRGTGGMFLLG</sequence>
<accession>A0AA39GRK7</accession>
<organism evidence="5 6">
    <name type="scientific">Sarocladium strictum</name>
    <name type="common">Black bundle disease fungus</name>
    <name type="synonym">Acremonium strictum</name>
    <dbReference type="NCBI Taxonomy" id="5046"/>
    <lineage>
        <taxon>Eukaryota</taxon>
        <taxon>Fungi</taxon>
        <taxon>Dikarya</taxon>
        <taxon>Ascomycota</taxon>
        <taxon>Pezizomycotina</taxon>
        <taxon>Sordariomycetes</taxon>
        <taxon>Hypocreomycetidae</taxon>
        <taxon>Hypocreales</taxon>
        <taxon>Sarocladiaceae</taxon>
        <taxon>Sarocladium</taxon>
    </lineage>
</organism>
<dbReference type="GO" id="GO:0008270">
    <property type="term" value="F:zinc ion binding"/>
    <property type="evidence" value="ECO:0007669"/>
    <property type="project" value="InterPro"/>
</dbReference>
<dbReference type="InterPro" id="IPR021858">
    <property type="entry name" value="Fun_TF"/>
</dbReference>
<name>A0AA39GRK7_SARSR</name>
<reference evidence="5" key="1">
    <citation type="submission" date="2022-10" db="EMBL/GenBank/DDBJ databases">
        <title>Determination and structural analysis of whole genome sequence of Sarocladium strictum F4-1.</title>
        <authorList>
            <person name="Hu L."/>
            <person name="Jiang Y."/>
        </authorList>
    </citation>
    <scope>NUCLEOTIDE SEQUENCE</scope>
    <source>
        <strain evidence="5">F4-1</strain>
    </source>
</reference>
<protein>
    <recommendedName>
        <fullName evidence="4">Zn(2)-C6 fungal-type domain-containing protein</fullName>
    </recommendedName>
</protein>
<proteinExistence type="predicted"/>
<evidence type="ECO:0000256" key="3">
    <source>
        <dbReference type="SAM" id="MobiDB-lite"/>
    </source>
</evidence>
<evidence type="ECO:0000313" key="5">
    <source>
        <dbReference type="EMBL" id="KAK0391841.1"/>
    </source>
</evidence>
<dbReference type="Pfam" id="PF11951">
    <property type="entry name" value="Fungal_trans_2"/>
    <property type="match status" value="1"/>
</dbReference>
<comment type="caution">
    <text evidence="5">The sequence shown here is derived from an EMBL/GenBank/DDBJ whole genome shotgun (WGS) entry which is preliminary data.</text>
</comment>
<evidence type="ECO:0000256" key="1">
    <source>
        <dbReference type="ARBA" id="ARBA00004123"/>
    </source>
</evidence>
<gene>
    <name evidence="5" type="ORF">NLU13_1340</name>
</gene>
<feature type="region of interest" description="Disordered" evidence="3">
    <location>
        <begin position="59"/>
        <end position="88"/>
    </location>
</feature>
<dbReference type="PROSITE" id="PS00463">
    <property type="entry name" value="ZN2_CY6_FUNGAL_1"/>
    <property type="match status" value="1"/>
</dbReference>
<dbReference type="EMBL" id="JAPDFR010000001">
    <property type="protein sequence ID" value="KAK0391841.1"/>
    <property type="molecule type" value="Genomic_DNA"/>
</dbReference>
<dbReference type="AlphaFoldDB" id="A0AA39GRK7"/>
<dbReference type="Proteomes" id="UP001175261">
    <property type="component" value="Unassembled WGS sequence"/>
</dbReference>
<evidence type="ECO:0000259" key="4">
    <source>
        <dbReference type="PROSITE" id="PS50048"/>
    </source>
</evidence>
<dbReference type="PROSITE" id="PS50048">
    <property type="entry name" value="ZN2_CY6_FUNGAL_2"/>
    <property type="match status" value="1"/>
</dbReference>
<dbReference type="CDD" id="cd00067">
    <property type="entry name" value="GAL4"/>
    <property type="match status" value="1"/>
</dbReference>